<dbReference type="PROSITE" id="PS50929">
    <property type="entry name" value="ABC_TM1F"/>
    <property type="match status" value="1"/>
</dbReference>
<dbReference type="AlphaFoldDB" id="A0A0B8N2G7"/>
<dbReference type="SMART" id="SM00382">
    <property type="entry name" value="AAA"/>
    <property type="match status" value="2"/>
</dbReference>
<feature type="domain" description="ABC transporter" evidence="10">
    <location>
        <begin position="1003"/>
        <end position="1243"/>
    </location>
</feature>
<evidence type="ECO:0000259" key="11">
    <source>
        <dbReference type="PROSITE" id="PS50929"/>
    </source>
</evidence>
<dbReference type="PROSITE" id="PS50893">
    <property type="entry name" value="ABC_TRANSPORTER_2"/>
    <property type="match status" value="2"/>
</dbReference>
<dbReference type="CDD" id="cd03250">
    <property type="entry name" value="ABCC_MRP_domain1"/>
    <property type="match status" value="1"/>
</dbReference>
<evidence type="ECO:0000256" key="3">
    <source>
        <dbReference type="ARBA" id="ARBA00022475"/>
    </source>
</evidence>
<feature type="domain" description="ABC transmembrane type-1" evidence="11">
    <location>
        <begin position="689"/>
        <end position="966"/>
    </location>
</feature>
<evidence type="ECO:0000259" key="10">
    <source>
        <dbReference type="PROSITE" id="PS50893"/>
    </source>
</evidence>
<evidence type="ECO:0000256" key="5">
    <source>
        <dbReference type="ARBA" id="ARBA00022741"/>
    </source>
</evidence>
<evidence type="ECO:0000256" key="1">
    <source>
        <dbReference type="ARBA" id="ARBA00004651"/>
    </source>
</evidence>
<keyword evidence="4 9" id="KW-0812">Transmembrane</keyword>
<dbReference type="GO" id="GO:0016887">
    <property type="term" value="F:ATP hydrolysis activity"/>
    <property type="evidence" value="ECO:0007669"/>
    <property type="project" value="InterPro"/>
</dbReference>
<dbReference type="Pfam" id="PF00005">
    <property type="entry name" value="ABC_tran"/>
    <property type="match status" value="2"/>
</dbReference>
<dbReference type="SMART" id="SM00849">
    <property type="entry name" value="Lactamase_B"/>
    <property type="match status" value="1"/>
</dbReference>
<evidence type="ECO:0000256" key="2">
    <source>
        <dbReference type="ARBA" id="ARBA00022448"/>
    </source>
</evidence>
<feature type="transmembrane region" description="Helical" evidence="9">
    <location>
        <begin position="815"/>
        <end position="842"/>
    </location>
</feature>
<dbReference type="InterPro" id="IPR036866">
    <property type="entry name" value="RibonucZ/Hydroxyglut_hydro"/>
</dbReference>
<dbReference type="FunFam" id="1.20.1560.10:FF:000066">
    <property type="entry name" value="ABC multidrug transporter (Eurofung)"/>
    <property type="match status" value="1"/>
</dbReference>
<keyword evidence="13" id="KW-1185">Reference proteome</keyword>
<dbReference type="InterPro" id="IPR011527">
    <property type="entry name" value="ABC1_TM_dom"/>
</dbReference>
<organism evidence="12 13">
    <name type="scientific">Talaromyces pinophilus</name>
    <name type="common">Penicillium pinophilum</name>
    <dbReference type="NCBI Taxonomy" id="128442"/>
    <lineage>
        <taxon>Eukaryota</taxon>
        <taxon>Fungi</taxon>
        <taxon>Dikarya</taxon>
        <taxon>Ascomycota</taxon>
        <taxon>Pezizomycotina</taxon>
        <taxon>Eurotiomycetes</taxon>
        <taxon>Eurotiomycetidae</taxon>
        <taxon>Eurotiales</taxon>
        <taxon>Trichocomaceae</taxon>
        <taxon>Talaromyces</taxon>
        <taxon>Talaromyces sect. Talaromyces</taxon>
    </lineage>
</organism>
<dbReference type="EMBL" id="DF933807">
    <property type="protein sequence ID" value="GAM33510.1"/>
    <property type="molecule type" value="Genomic_DNA"/>
</dbReference>
<dbReference type="PANTHER" id="PTHR24223:SF399">
    <property type="entry name" value="ABC TRANSPORTER ATNG"/>
    <property type="match status" value="1"/>
</dbReference>
<comment type="subcellular location">
    <subcellularLocation>
        <location evidence="1">Cell membrane</location>
        <topology evidence="1">Multi-pass membrane protein</topology>
    </subcellularLocation>
</comment>
<evidence type="ECO:0000256" key="7">
    <source>
        <dbReference type="ARBA" id="ARBA00022989"/>
    </source>
</evidence>
<dbReference type="CDD" id="cd03244">
    <property type="entry name" value="ABCC_MRP_domain2"/>
    <property type="match status" value="1"/>
</dbReference>
<evidence type="ECO:0000313" key="13">
    <source>
        <dbReference type="Proteomes" id="UP000053095"/>
    </source>
</evidence>
<dbReference type="InterPro" id="IPR001279">
    <property type="entry name" value="Metallo-B-lactamas"/>
</dbReference>
<evidence type="ECO:0000256" key="4">
    <source>
        <dbReference type="ARBA" id="ARBA00022692"/>
    </source>
</evidence>
<dbReference type="SUPFAM" id="SSF90123">
    <property type="entry name" value="ABC transporter transmembrane region"/>
    <property type="match status" value="1"/>
</dbReference>
<dbReference type="Pfam" id="PF00753">
    <property type="entry name" value="Lactamase_B"/>
    <property type="match status" value="1"/>
</dbReference>
<feature type="domain" description="ABC transporter" evidence="10">
    <location>
        <begin position="409"/>
        <end position="636"/>
    </location>
</feature>
<dbReference type="FunFam" id="3.40.50.300:FF:000838">
    <property type="entry name" value="ABC multidrug transporter (Eurofung)"/>
    <property type="match status" value="1"/>
</dbReference>
<proteinExistence type="predicted"/>
<dbReference type="InterPro" id="IPR044726">
    <property type="entry name" value="ABCC_6TM_D2"/>
</dbReference>
<evidence type="ECO:0000256" key="6">
    <source>
        <dbReference type="ARBA" id="ARBA00022840"/>
    </source>
</evidence>
<dbReference type="InterPro" id="IPR050173">
    <property type="entry name" value="ABC_transporter_C-like"/>
</dbReference>
<dbReference type="Proteomes" id="UP000053095">
    <property type="component" value="Unassembled WGS sequence"/>
</dbReference>
<keyword evidence="5" id="KW-0547">Nucleotide-binding</keyword>
<dbReference type="CDD" id="cd07730">
    <property type="entry name" value="metallo-hydrolase-like_MBL-fold"/>
    <property type="match status" value="1"/>
</dbReference>
<protein>
    <submittedName>
        <fullName evidence="12">Vacuolar glutathione S-conjugate transporter</fullName>
    </submittedName>
</protein>
<evidence type="ECO:0000256" key="9">
    <source>
        <dbReference type="SAM" id="Phobius"/>
    </source>
</evidence>
<sequence length="1252" mass="139476">MSNRPSIKIPPGEVTVSVKMINPVNFGPAIIKRFMEPAVPGVEKKRPSPVLTFLLEHPSGHKMVFDLGIRKDWQNYAPKISSYIPSTNYDIHVKENVADILESNGIKRDEINAVIWSHWHWDHIGDPSSFPSTTELIVGQGFSEAMLPGYPSNPESPIRESDYADRKLREIRFDGPNAFHIGKFPAVDYFGDGSFYFLDSPGHAIGHLCALARTTVNPPTFILMGGDICHDPGIFRPSEYLPVPSSITPNPLNPESDIPLCPGSAFEELQHSRGRKTTDTGIPSNLGPAITLAVYTGVAFWTGRDPLTESQTFATLSIIVLASNPLSNLVYSAPRVAGVIESFQRIQKFLLQTSRQDYRGSIRSHINLQEVPEIMVGDSISTSFEMEYITTREGMQSEAKPTNDTADVVVVQQADFRSNRATSVLLNISLRLPRGSLTLVVGPVGSGKSMLLKAILGELQCTQGFEQMQMSLKVGYCDAHSWVRNKTVQENILGPLEYDDEWYKMIVRACALKDDIESLPQGHHTLIGSNGASVSGGQRQRIAIARALYARTQLALFDDVLSALDARTSEHILKHVFGNHGLLRKHGVTVVLVTHVAHNITWADQVVALENGKIVECKRPQRLRENNELILMDKIPSGVAQDTNSSSPLNIQQPAVSPSHAVEDIADRNLGDLTNYLYYLKTAGTGNILLYFMCLIIGAFCSQFPNLWVQWWAQTNARSPFEQLATYISVYAMLAILGSALWAWCMWLVFCRIVPKTSGRLHEYLVTKINDAPLSFLTSTNNGTTLNRFSQDMTLVDRSLPADFLKTSNNLLQCLMSAIFISVGAKYLAPLIPVAGFAVYLIQKFYLRTSRQLRLLDLETKSPLYTQFTETISGLTTVRAFGWQRYFQDEHQKLLHTSQRPFFTLFVVQRWLILVLDLFVAGVAILLCLLAVFVPNIGPIGVSLISLVTFSQQLAELINFWTSMETSIGAITRIRDFQNTVPSENLPGEDQIPPPTWPSEGRLVFRNVSAGYTLATQPVLRNIAFTVEPGTKLGICGRTGSGKSSLILAILRMVEVQSGDITIDHVDLVTCPREIVRDRVTVIPQEPVLLSSMSLRDNLIGFSRLAVTQVRFDDATILEALQKVQLRTYVESYAGVLDTKIDAIALSAGQKQLICLARAIIMKRKILLLDEATSNVDEKTDELMQRVIRTEFTHSTVIAIAHRVHSLTEFDMIAVVDEGRIVEYDSPGKLLTRPESLFRRFYDIQKSTTYEY</sequence>
<dbReference type="CDD" id="cd18580">
    <property type="entry name" value="ABC_6TM_ABCC_D2"/>
    <property type="match status" value="1"/>
</dbReference>
<dbReference type="GO" id="GO:0005524">
    <property type="term" value="F:ATP binding"/>
    <property type="evidence" value="ECO:0007669"/>
    <property type="project" value="UniProtKB-KW"/>
</dbReference>
<dbReference type="Gene3D" id="1.20.1560.10">
    <property type="entry name" value="ABC transporter type 1, transmembrane domain"/>
    <property type="match status" value="1"/>
</dbReference>
<keyword evidence="3" id="KW-1003">Cell membrane</keyword>
<dbReference type="Pfam" id="PF00664">
    <property type="entry name" value="ABC_membrane"/>
    <property type="match status" value="1"/>
</dbReference>
<dbReference type="InterPro" id="IPR003439">
    <property type="entry name" value="ABC_transporter-like_ATP-bd"/>
</dbReference>
<dbReference type="InterPro" id="IPR017871">
    <property type="entry name" value="ABC_transporter-like_CS"/>
</dbReference>
<dbReference type="Gene3D" id="3.40.50.300">
    <property type="entry name" value="P-loop containing nucleotide triphosphate hydrolases"/>
    <property type="match status" value="2"/>
</dbReference>
<name>A0A0B8N2G7_TALPI</name>
<feature type="transmembrane region" description="Helical" evidence="9">
    <location>
        <begin position="688"/>
        <end position="709"/>
    </location>
</feature>
<keyword evidence="7 9" id="KW-1133">Transmembrane helix</keyword>
<dbReference type="Gene3D" id="3.60.15.10">
    <property type="entry name" value="Ribonuclease Z/Hydroxyacylglutathione hydrolase-like"/>
    <property type="match status" value="1"/>
</dbReference>
<dbReference type="InterPro" id="IPR036640">
    <property type="entry name" value="ABC1_TM_sf"/>
</dbReference>
<accession>A0A0B8N2G7</accession>
<reference evidence="13" key="1">
    <citation type="journal article" date="2015" name="Genome Announc.">
        <title>Draft genome sequence of Talaromyces cellulolyticus strain Y-94, a source of lignocellulosic biomass-degrading enzymes.</title>
        <authorList>
            <person name="Fujii T."/>
            <person name="Koike H."/>
            <person name="Sawayama S."/>
            <person name="Yano S."/>
            <person name="Inoue H."/>
        </authorList>
    </citation>
    <scope>NUCLEOTIDE SEQUENCE [LARGE SCALE GENOMIC DNA]</scope>
    <source>
        <strain evidence="13">Y-94</strain>
    </source>
</reference>
<dbReference type="SUPFAM" id="SSF56281">
    <property type="entry name" value="Metallo-hydrolase/oxidoreductase"/>
    <property type="match status" value="1"/>
</dbReference>
<feature type="transmembrane region" description="Helical" evidence="9">
    <location>
        <begin position="730"/>
        <end position="750"/>
    </location>
</feature>
<keyword evidence="6" id="KW-0067">ATP-binding</keyword>
<keyword evidence="2" id="KW-0813">Transport</keyword>
<dbReference type="PANTHER" id="PTHR24223">
    <property type="entry name" value="ATP-BINDING CASSETTE SUB-FAMILY C"/>
    <property type="match status" value="1"/>
</dbReference>
<dbReference type="GO" id="GO:0005886">
    <property type="term" value="C:plasma membrane"/>
    <property type="evidence" value="ECO:0007669"/>
    <property type="project" value="UniProtKB-SubCell"/>
</dbReference>
<dbReference type="InterPro" id="IPR003593">
    <property type="entry name" value="AAA+_ATPase"/>
</dbReference>
<feature type="transmembrane region" description="Helical" evidence="9">
    <location>
        <begin position="911"/>
        <end position="934"/>
    </location>
</feature>
<dbReference type="PROSITE" id="PS00211">
    <property type="entry name" value="ABC_TRANSPORTER_1"/>
    <property type="match status" value="2"/>
</dbReference>
<evidence type="ECO:0000313" key="12">
    <source>
        <dbReference type="EMBL" id="GAM33510.1"/>
    </source>
</evidence>
<dbReference type="GO" id="GO:0140359">
    <property type="term" value="F:ABC-type transporter activity"/>
    <property type="evidence" value="ECO:0007669"/>
    <property type="project" value="InterPro"/>
</dbReference>
<keyword evidence="8 9" id="KW-0472">Membrane</keyword>
<dbReference type="SUPFAM" id="SSF52540">
    <property type="entry name" value="P-loop containing nucleoside triphosphate hydrolases"/>
    <property type="match status" value="2"/>
</dbReference>
<gene>
    <name evidence="12" type="ORF">TCE0_011r00455</name>
</gene>
<dbReference type="InterPro" id="IPR027417">
    <property type="entry name" value="P-loop_NTPase"/>
</dbReference>
<evidence type="ECO:0000256" key="8">
    <source>
        <dbReference type="ARBA" id="ARBA00023136"/>
    </source>
</evidence>